<protein>
    <submittedName>
        <fullName evidence="2">Uncharacterized protein</fullName>
    </submittedName>
</protein>
<gene>
    <name evidence="2" type="ORF">SCA50_2523</name>
</gene>
<name>A0AAJ8WLH0_SALET</name>
<evidence type="ECO:0000313" key="3">
    <source>
        <dbReference type="Proteomes" id="UP000003971"/>
    </source>
</evidence>
<sequence>MNLVSCAYQADGSSSGRARRDKKCDGVEYFFSAIFIYAWEGNPYANVFFFC</sequence>
<accession>A0AAJ8WLH0</accession>
<reference evidence="2 3" key="1">
    <citation type="journal article" date="2011" name="J. Bacteriol.">
        <title>Genome sequences of Salmonella enterica serovar typhimurium, Choleraesuis, Dublin, and Gallinarum strains of well- defined virulence in food-producing animals.</title>
        <authorList>
            <person name="Richardson E.J."/>
            <person name="Limaye B."/>
            <person name="Inamdar H."/>
            <person name="Datta A."/>
            <person name="Manjari K.S."/>
            <person name="Pullinger G.D."/>
            <person name="Thomson N.R."/>
            <person name="Joshi R.R."/>
            <person name="Watson M."/>
            <person name="Stevens M.P."/>
        </authorList>
    </citation>
    <scope>NUCLEOTIDE SEQUENCE [LARGE SCALE GENOMIC DNA]</scope>
    <source>
        <strain evidence="2">A50</strain>
    </source>
</reference>
<evidence type="ECO:0000313" key="2">
    <source>
        <dbReference type="EMBL" id="EFZ06986.1"/>
    </source>
</evidence>
<dbReference type="EMBL" id="CM001062">
    <property type="protein sequence ID" value="EFZ06986.1"/>
    <property type="molecule type" value="Genomic_DNA"/>
</dbReference>
<dbReference type="Proteomes" id="UP000003971">
    <property type="component" value="Chromosome"/>
</dbReference>
<evidence type="ECO:0000256" key="1">
    <source>
        <dbReference type="SAM" id="MobiDB-lite"/>
    </source>
</evidence>
<dbReference type="AlphaFoldDB" id="A0AAJ8WLH0"/>
<feature type="region of interest" description="Disordered" evidence="1">
    <location>
        <begin position="1"/>
        <end position="20"/>
    </location>
</feature>
<proteinExistence type="predicted"/>
<organism evidence="2 3">
    <name type="scientific">Salmonella enterica subsp. enterica serovar Choleraesuis str. SCSA50</name>
    <dbReference type="NCBI Taxonomy" id="904139"/>
    <lineage>
        <taxon>Bacteria</taxon>
        <taxon>Pseudomonadati</taxon>
        <taxon>Pseudomonadota</taxon>
        <taxon>Gammaproteobacteria</taxon>
        <taxon>Enterobacterales</taxon>
        <taxon>Enterobacteriaceae</taxon>
        <taxon>Salmonella</taxon>
    </lineage>
</organism>